<sequence>MKEIESEKSFSRSFLKQLEQKQVYFSEEFIAPLSRLETVPYELDQPKMDLPEWKGMKKTENNDSEETVNITIKTLRGPKKTVNIKAQRSDTILCIKKNVSKALNIDLSQVRLLNKGKVLVDTKLVSDVLELGQTKIVLQTIIMEKMPVQETRFSSEAIETQNGTFQVNITYDTQVSHSNLHSIELDAAFWEDLKSFLLTKLDNNTCNTLYNIFKQAYVNTKT</sequence>
<evidence type="ECO:0000313" key="2">
    <source>
        <dbReference type="Proteomes" id="UP000768646"/>
    </source>
</evidence>
<organism evidence="1 2">
    <name type="scientific">Pneumocystis oryctolagi</name>
    <dbReference type="NCBI Taxonomy" id="42067"/>
    <lineage>
        <taxon>Eukaryota</taxon>
        <taxon>Fungi</taxon>
        <taxon>Dikarya</taxon>
        <taxon>Ascomycota</taxon>
        <taxon>Taphrinomycotina</taxon>
        <taxon>Pneumocystomycetes</taxon>
        <taxon>Pneumocystaceae</taxon>
        <taxon>Pneumocystis</taxon>
    </lineage>
</organism>
<proteinExistence type="predicted"/>
<keyword evidence="2" id="KW-1185">Reference proteome</keyword>
<comment type="caution">
    <text evidence="1">The sequence shown here is derived from an EMBL/GenBank/DDBJ whole genome shotgun (WGS) entry which is preliminary data.</text>
</comment>
<gene>
    <name evidence="1" type="ORF">PORY_002421</name>
</gene>
<dbReference type="Proteomes" id="UP000768646">
    <property type="component" value="Unassembled WGS sequence"/>
</dbReference>
<protein>
    <submittedName>
        <fullName evidence="1">Uncharacterized protein</fullName>
    </submittedName>
</protein>
<name>A0ACB7CB24_9ASCO</name>
<reference evidence="1 2" key="1">
    <citation type="journal article" date="2021" name="Commun. Biol.">
        <title>Genomic insights into the host specific adaptation of the Pneumocystis genus.</title>
        <authorList>
            <person name="Cisse O.H."/>
            <person name="Ma L."/>
            <person name="Dekker J.P."/>
            <person name="Khil P.P."/>
            <person name="Youn J.-H."/>
            <person name="Brenchley J.M."/>
            <person name="Blair R."/>
            <person name="Pahar B."/>
            <person name="Chabe M."/>
            <person name="Van Rompay K.K.A."/>
            <person name="Keesler R."/>
            <person name="Sukura A."/>
            <person name="Hirsch V."/>
            <person name="Kutty G."/>
            <person name="Liu Y."/>
            <person name="Peng L."/>
            <person name="Chen J."/>
            <person name="Song J."/>
            <person name="Weissenbacher-Lang C."/>
            <person name="Xu J."/>
            <person name="Upham N.S."/>
            <person name="Stajich J.E."/>
            <person name="Cuomo C.A."/>
            <person name="Cushion M.T."/>
            <person name="Kovacs J.A."/>
        </authorList>
    </citation>
    <scope>NUCLEOTIDE SEQUENCE [LARGE SCALE GENOMIC DNA]</scope>
    <source>
        <strain evidence="1 2">RABM</strain>
    </source>
</reference>
<accession>A0ACB7CB24</accession>
<dbReference type="EMBL" id="JABTEG010000010">
    <property type="protein sequence ID" value="KAG4304240.1"/>
    <property type="molecule type" value="Genomic_DNA"/>
</dbReference>
<evidence type="ECO:0000313" key="1">
    <source>
        <dbReference type="EMBL" id="KAG4304240.1"/>
    </source>
</evidence>